<dbReference type="InterPro" id="IPR003661">
    <property type="entry name" value="HisK_dim/P_dom"/>
</dbReference>
<evidence type="ECO:0000256" key="8">
    <source>
        <dbReference type="ARBA" id="ARBA00022840"/>
    </source>
</evidence>
<dbReference type="InterPro" id="IPR003594">
    <property type="entry name" value="HATPase_dom"/>
</dbReference>
<dbReference type="PROSITE" id="PS50885">
    <property type="entry name" value="HAMP"/>
    <property type="match status" value="1"/>
</dbReference>
<dbReference type="GO" id="GO:0000155">
    <property type="term" value="F:phosphorelay sensor kinase activity"/>
    <property type="evidence" value="ECO:0007669"/>
    <property type="project" value="InterPro"/>
</dbReference>
<dbReference type="PROSITE" id="PS50109">
    <property type="entry name" value="HIS_KIN"/>
    <property type="match status" value="1"/>
</dbReference>
<feature type="domain" description="HAMP" evidence="12">
    <location>
        <begin position="213"/>
        <end position="266"/>
    </location>
</feature>
<dbReference type="PANTHER" id="PTHR43065">
    <property type="entry name" value="SENSOR HISTIDINE KINASE"/>
    <property type="match status" value="1"/>
</dbReference>
<dbReference type="SUPFAM" id="SSF158472">
    <property type="entry name" value="HAMP domain-like"/>
    <property type="match status" value="1"/>
</dbReference>
<dbReference type="InterPro" id="IPR036097">
    <property type="entry name" value="HisK_dim/P_sf"/>
</dbReference>
<keyword evidence="14" id="KW-1185">Reference proteome</keyword>
<dbReference type="AlphaFoldDB" id="A0A7W0CC40"/>
<dbReference type="CDD" id="cd06225">
    <property type="entry name" value="HAMP"/>
    <property type="match status" value="1"/>
</dbReference>
<dbReference type="Gene3D" id="3.30.565.10">
    <property type="entry name" value="Histidine kinase-like ATPase, C-terminal domain"/>
    <property type="match status" value="1"/>
</dbReference>
<dbReference type="SMART" id="SM00387">
    <property type="entry name" value="HATPase_c"/>
    <property type="match status" value="1"/>
</dbReference>
<evidence type="ECO:0000256" key="5">
    <source>
        <dbReference type="ARBA" id="ARBA00022679"/>
    </source>
</evidence>
<dbReference type="CDD" id="cd00082">
    <property type="entry name" value="HisKA"/>
    <property type="match status" value="1"/>
</dbReference>
<evidence type="ECO:0000256" key="10">
    <source>
        <dbReference type="SAM" id="Phobius"/>
    </source>
</evidence>
<name>A0A7W0CC40_9BACT</name>
<comment type="caution">
    <text evidence="13">The sequence shown here is derived from an EMBL/GenBank/DDBJ whole genome shotgun (WGS) entry which is preliminary data.</text>
</comment>
<dbReference type="PANTHER" id="PTHR43065:SF46">
    <property type="entry name" value="C4-DICARBOXYLATE TRANSPORT SENSOR PROTEIN DCTB"/>
    <property type="match status" value="1"/>
</dbReference>
<dbReference type="InterPro" id="IPR004358">
    <property type="entry name" value="Sig_transdc_His_kin-like_C"/>
</dbReference>
<reference evidence="13 14" key="1">
    <citation type="submission" date="2020-07" db="EMBL/GenBank/DDBJ databases">
        <title>Genomic Encyclopedia of Type Strains, Phase IV (KMG-IV): sequencing the most valuable type-strain genomes for metagenomic binning, comparative biology and taxonomic classification.</title>
        <authorList>
            <person name="Goeker M."/>
        </authorList>
    </citation>
    <scope>NUCLEOTIDE SEQUENCE [LARGE SCALE GENOMIC DNA]</scope>
    <source>
        <strain evidence="13 14">DSM 17721</strain>
    </source>
</reference>
<evidence type="ECO:0000256" key="1">
    <source>
        <dbReference type="ARBA" id="ARBA00000085"/>
    </source>
</evidence>
<keyword evidence="5" id="KW-0808">Transferase</keyword>
<proteinExistence type="predicted"/>
<comment type="catalytic activity">
    <reaction evidence="1">
        <text>ATP + protein L-histidine = ADP + protein N-phospho-L-histidine.</text>
        <dbReference type="EC" id="2.7.13.3"/>
    </reaction>
</comment>
<dbReference type="Gene3D" id="1.10.287.130">
    <property type="match status" value="1"/>
</dbReference>
<feature type="transmembrane region" description="Helical" evidence="10">
    <location>
        <begin position="194"/>
        <end position="212"/>
    </location>
</feature>
<evidence type="ECO:0000313" key="14">
    <source>
        <dbReference type="Proteomes" id="UP000525298"/>
    </source>
</evidence>
<dbReference type="PRINTS" id="PR00344">
    <property type="entry name" value="BCTRLSENSOR"/>
</dbReference>
<feature type="transmembrane region" description="Helical" evidence="10">
    <location>
        <begin position="35"/>
        <end position="57"/>
    </location>
</feature>
<evidence type="ECO:0000256" key="6">
    <source>
        <dbReference type="ARBA" id="ARBA00022741"/>
    </source>
</evidence>
<evidence type="ECO:0000259" key="12">
    <source>
        <dbReference type="PROSITE" id="PS50885"/>
    </source>
</evidence>
<keyword evidence="7 13" id="KW-0418">Kinase</keyword>
<keyword evidence="8" id="KW-0067">ATP-binding</keyword>
<dbReference type="RefSeq" id="WP_181552555.1">
    <property type="nucleotide sequence ID" value="NZ_JACDUS010000014.1"/>
</dbReference>
<accession>A0A7W0CC40</accession>
<dbReference type="Pfam" id="PF00672">
    <property type="entry name" value="HAMP"/>
    <property type="match status" value="1"/>
</dbReference>
<dbReference type="GO" id="GO:0016020">
    <property type="term" value="C:membrane"/>
    <property type="evidence" value="ECO:0007669"/>
    <property type="project" value="UniProtKB-SubCell"/>
</dbReference>
<keyword evidence="10" id="KW-0812">Transmembrane</keyword>
<feature type="domain" description="Histidine kinase" evidence="11">
    <location>
        <begin position="283"/>
        <end position="496"/>
    </location>
</feature>
<dbReference type="SUPFAM" id="SSF47384">
    <property type="entry name" value="Homodimeric domain of signal transducing histidine kinase"/>
    <property type="match status" value="1"/>
</dbReference>
<evidence type="ECO:0000256" key="3">
    <source>
        <dbReference type="ARBA" id="ARBA00012438"/>
    </source>
</evidence>
<protein>
    <recommendedName>
        <fullName evidence="3">histidine kinase</fullName>
        <ecNumber evidence="3">2.7.13.3</ecNumber>
    </recommendedName>
</protein>
<evidence type="ECO:0000256" key="2">
    <source>
        <dbReference type="ARBA" id="ARBA00004370"/>
    </source>
</evidence>
<organism evidence="13 14">
    <name type="scientific">Desulfosalsimonas propionicica</name>
    <dbReference type="NCBI Taxonomy" id="332175"/>
    <lineage>
        <taxon>Bacteria</taxon>
        <taxon>Pseudomonadati</taxon>
        <taxon>Thermodesulfobacteriota</taxon>
        <taxon>Desulfobacteria</taxon>
        <taxon>Desulfobacterales</taxon>
        <taxon>Desulfosalsimonadaceae</taxon>
        <taxon>Desulfosalsimonas</taxon>
    </lineage>
</organism>
<dbReference type="Gene3D" id="6.10.340.10">
    <property type="match status" value="1"/>
</dbReference>
<evidence type="ECO:0000256" key="7">
    <source>
        <dbReference type="ARBA" id="ARBA00022777"/>
    </source>
</evidence>
<keyword evidence="6" id="KW-0547">Nucleotide-binding</keyword>
<dbReference type="SUPFAM" id="SSF55874">
    <property type="entry name" value="ATPase domain of HSP90 chaperone/DNA topoisomerase II/histidine kinase"/>
    <property type="match status" value="1"/>
</dbReference>
<dbReference type="InterPro" id="IPR036890">
    <property type="entry name" value="HATPase_C_sf"/>
</dbReference>
<dbReference type="Pfam" id="PF02518">
    <property type="entry name" value="HATPase_c"/>
    <property type="match status" value="1"/>
</dbReference>
<gene>
    <name evidence="13" type="ORF">HNR65_003295</name>
</gene>
<evidence type="ECO:0000259" key="11">
    <source>
        <dbReference type="PROSITE" id="PS50109"/>
    </source>
</evidence>
<keyword evidence="10" id="KW-0472">Membrane</keyword>
<dbReference type="SMART" id="SM00304">
    <property type="entry name" value="HAMP"/>
    <property type="match status" value="1"/>
</dbReference>
<keyword evidence="4" id="KW-0597">Phosphoprotein</keyword>
<evidence type="ECO:0000256" key="4">
    <source>
        <dbReference type="ARBA" id="ARBA00022553"/>
    </source>
</evidence>
<evidence type="ECO:0000256" key="9">
    <source>
        <dbReference type="ARBA" id="ARBA00023012"/>
    </source>
</evidence>
<dbReference type="InterPro" id="IPR005467">
    <property type="entry name" value="His_kinase_dom"/>
</dbReference>
<dbReference type="Pfam" id="PF00512">
    <property type="entry name" value="HisKA"/>
    <property type="match status" value="1"/>
</dbReference>
<comment type="subcellular location">
    <subcellularLocation>
        <location evidence="2">Membrane</location>
    </subcellularLocation>
</comment>
<keyword evidence="10" id="KW-1133">Transmembrane helix</keyword>
<dbReference type="Proteomes" id="UP000525298">
    <property type="component" value="Unassembled WGS sequence"/>
</dbReference>
<dbReference type="EMBL" id="JACDUS010000014">
    <property type="protein sequence ID" value="MBA2882939.1"/>
    <property type="molecule type" value="Genomic_DNA"/>
</dbReference>
<sequence length="501" mass="56266">MNTEQKEINHSWEKTARDAQRALKERPSVSIRARLILGFGAWFALSLTLTIFSMIGVSEIQDKIRFLEVAQDYTVEIQQARRFEKNFFLYQTNLDDALEHIRNAAAILETNAKGITSAVGRDNYTRIRKPLRQYKQLLEKIDKDQLANISSNLETMESVLREHGAEMVTVANEFLGKERELVQSMLSLSQKVPLIFLGLLLLLIIFLGYFIANQMLAPLKRMMLATTRIAEGDFTPITPRRRYNDEFSKLATALNHMMLQLVRRQEQLIHAHKLKAVGTLTAGVAHELNNPLNNIILTSSALKEEYQDIPGEERDDMINDLLNEADRAQKIVRKLLDFAREGKLEAESLDAEKLINQTLELASNQIKLAGVKVRGEIQPDLPRIYGDGQQLIQVFLNIILNAVAAMPDGGELTITIQNTKDREYVAIRFTDTGPGIPEHKQAEIFDPFYTTRPAGKGTGLGLSVSLGIIQKHGGEIKVASQVNKGTTFTVLLPATKIPAEI</sequence>
<keyword evidence="9" id="KW-0902">Two-component regulatory system</keyword>
<dbReference type="EC" id="2.7.13.3" evidence="3"/>
<evidence type="ECO:0000313" key="13">
    <source>
        <dbReference type="EMBL" id="MBA2882939.1"/>
    </source>
</evidence>
<dbReference type="SMART" id="SM00388">
    <property type="entry name" value="HisKA"/>
    <property type="match status" value="1"/>
</dbReference>
<dbReference type="GO" id="GO:0005524">
    <property type="term" value="F:ATP binding"/>
    <property type="evidence" value="ECO:0007669"/>
    <property type="project" value="UniProtKB-KW"/>
</dbReference>
<dbReference type="InterPro" id="IPR003660">
    <property type="entry name" value="HAMP_dom"/>
</dbReference>